<proteinExistence type="predicted"/>
<dbReference type="Proteomes" id="UP000054560">
    <property type="component" value="Unassembled WGS sequence"/>
</dbReference>
<reference evidence="2 3" key="1">
    <citation type="submission" date="2011-02" db="EMBL/GenBank/DDBJ databases">
        <title>The Genome Sequence of Sphaeroforma arctica JP610.</title>
        <authorList>
            <consortium name="The Broad Institute Genome Sequencing Platform"/>
            <person name="Russ C."/>
            <person name="Cuomo C."/>
            <person name="Young S.K."/>
            <person name="Zeng Q."/>
            <person name="Gargeya S."/>
            <person name="Alvarado L."/>
            <person name="Berlin A."/>
            <person name="Chapman S.B."/>
            <person name="Chen Z."/>
            <person name="Freedman E."/>
            <person name="Gellesch M."/>
            <person name="Goldberg J."/>
            <person name="Griggs A."/>
            <person name="Gujja S."/>
            <person name="Heilman E."/>
            <person name="Heiman D."/>
            <person name="Howarth C."/>
            <person name="Mehta T."/>
            <person name="Neiman D."/>
            <person name="Pearson M."/>
            <person name="Roberts A."/>
            <person name="Saif S."/>
            <person name="Shea T."/>
            <person name="Shenoy N."/>
            <person name="Sisk P."/>
            <person name="Stolte C."/>
            <person name="Sykes S."/>
            <person name="White J."/>
            <person name="Yandava C."/>
            <person name="Burger G."/>
            <person name="Gray M.W."/>
            <person name="Holland P.W.H."/>
            <person name="King N."/>
            <person name="Lang F.B.F."/>
            <person name="Roger A.J."/>
            <person name="Ruiz-Trillo I."/>
            <person name="Haas B."/>
            <person name="Nusbaum C."/>
            <person name="Birren B."/>
        </authorList>
    </citation>
    <scope>NUCLEOTIDE SEQUENCE [LARGE SCALE GENOMIC DNA]</scope>
    <source>
        <strain evidence="2 3">JP610</strain>
    </source>
</reference>
<protein>
    <submittedName>
        <fullName evidence="2">Uncharacterized protein</fullName>
    </submittedName>
</protein>
<name>A0A0L0G0S3_9EUKA</name>
<feature type="compositionally biased region" description="Low complexity" evidence="1">
    <location>
        <begin position="22"/>
        <end position="31"/>
    </location>
</feature>
<dbReference type="AlphaFoldDB" id="A0A0L0G0S3"/>
<dbReference type="EMBL" id="KQ241905">
    <property type="protein sequence ID" value="KNC82660.1"/>
    <property type="molecule type" value="Genomic_DNA"/>
</dbReference>
<feature type="compositionally biased region" description="Polar residues" evidence="1">
    <location>
        <begin position="32"/>
        <end position="42"/>
    </location>
</feature>
<keyword evidence="3" id="KW-1185">Reference proteome</keyword>
<gene>
    <name evidence="2" type="ORF">SARC_05060</name>
</gene>
<accession>A0A0L0G0S3</accession>
<feature type="region of interest" description="Disordered" evidence="1">
    <location>
        <begin position="1"/>
        <end position="67"/>
    </location>
</feature>
<dbReference type="GeneID" id="25905564"/>
<evidence type="ECO:0000313" key="2">
    <source>
        <dbReference type="EMBL" id="KNC82660.1"/>
    </source>
</evidence>
<evidence type="ECO:0000256" key="1">
    <source>
        <dbReference type="SAM" id="MobiDB-lite"/>
    </source>
</evidence>
<sequence>MGRAGGETHHRASLGVYNRTGSGLSISSNSSFAEQLSRQTDQAAGVAMHDVIHGRTDPVTDSHQHAN</sequence>
<feature type="compositionally biased region" description="Basic and acidic residues" evidence="1">
    <location>
        <begin position="50"/>
        <end position="67"/>
    </location>
</feature>
<feature type="compositionally biased region" description="Basic and acidic residues" evidence="1">
    <location>
        <begin position="1"/>
        <end position="10"/>
    </location>
</feature>
<organism evidence="2 3">
    <name type="scientific">Sphaeroforma arctica JP610</name>
    <dbReference type="NCBI Taxonomy" id="667725"/>
    <lineage>
        <taxon>Eukaryota</taxon>
        <taxon>Ichthyosporea</taxon>
        <taxon>Ichthyophonida</taxon>
        <taxon>Sphaeroforma</taxon>
    </lineage>
</organism>
<evidence type="ECO:0000313" key="3">
    <source>
        <dbReference type="Proteomes" id="UP000054560"/>
    </source>
</evidence>
<dbReference type="RefSeq" id="XP_014156562.1">
    <property type="nucleotide sequence ID" value="XM_014301087.1"/>
</dbReference>